<evidence type="ECO:0000313" key="10">
    <source>
        <dbReference type="EMBL" id="COW84180.1"/>
    </source>
</evidence>
<dbReference type="Proteomes" id="UP000049023">
    <property type="component" value="Unassembled WGS sequence"/>
</dbReference>
<dbReference type="EMBL" id="CSBK01000043">
    <property type="protein sequence ID" value="COW84180.1"/>
    <property type="molecule type" value="Genomic_DNA"/>
</dbReference>
<accession>A0A0T9EZ30</accession>
<evidence type="ECO:0000313" key="3">
    <source>
        <dbReference type="EMBL" id="CKR28388.1"/>
    </source>
</evidence>
<organism evidence="8 11">
    <name type="scientific">Mycobacterium tuberculosis</name>
    <dbReference type="NCBI Taxonomy" id="1773"/>
    <lineage>
        <taxon>Bacteria</taxon>
        <taxon>Bacillati</taxon>
        <taxon>Actinomycetota</taxon>
        <taxon>Actinomycetes</taxon>
        <taxon>Mycobacteriales</taxon>
        <taxon>Mycobacteriaceae</taxon>
        <taxon>Mycobacterium</taxon>
        <taxon>Mycobacterium tuberculosis complex</taxon>
    </lineage>
</organism>
<evidence type="ECO:0000313" key="5">
    <source>
        <dbReference type="EMBL" id="CKU14996.1"/>
    </source>
</evidence>
<evidence type="ECO:0000313" key="9">
    <source>
        <dbReference type="EMBL" id="COW58296.1"/>
    </source>
</evidence>
<evidence type="ECO:0000313" key="13">
    <source>
        <dbReference type="Proteomes" id="UP000039217"/>
    </source>
</evidence>
<dbReference type="EMBL" id="CSAJ01000108">
    <property type="protein sequence ID" value="COV91069.1"/>
    <property type="molecule type" value="Genomic_DNA"/>
</dbReference>
<evidence type="ECO:0000313" key="19">
    <source>
        <dbReference type="Proteomes" id="UP000049023"/>
    </source>
</evidence>
<dbReference type="Proteomes" id="UP000048948">
    <property type="component" value="Unassembled WGS sequence"/>
</dbReference>
<dbReference type="Proteomes" id="UP000044938">
    <property type="component" value="Unassembled WGS sequence"/>
</dbReference>
<reference evidence="10" key="1">
    <citation type="submission" date="2015-03" db="EMBL/GenBank/DDBJ databases">
        <authorList>
            <consortium name="Pathogen Informatics"/>
            <person name="Murphy D."/>
        </authorList>
    </citation>
    <scope>NUCLEOTIDE SEQUENCE</scope>
    <source>
        <strain evidence="10">N09902308</strain>
    </source>
</reference>
<dbReference type="Proteomes" id="UP000039021">
    <property type="component" value="Unassembled WGS sequence"/>
</dbReference>
<dbReference type="Proteomes" id="UP000050164">
    <property type="component" value="Unassembled WGS sequence"/>
</dbReference>
<dbReference type="EMBL" id="CNFT01000485">
    <property type="protein sequence ID" value="CKR77779.1"/>
    <property type="molecule type" value="Genomic_DNA"/>
</dbReference>
<dbReference type="Proteomes" id="UP000039217">
    <property type="component" value="Unassembled WGS sequence"/>
</dbReference>
<proteinExistence type="predicted"/>
<dbReference type="EMBL" id="CFOH01000244">
    <property type="protein sequence ID" value="CFE50609.1"/>
    <property type="molecule type" value="Genomic_DNA"/>
</dbReference>
<evidence type="ECO:0000313" key="14">
    <source>
        <dbReference type="Proteomes" id="UP000044938"/>
    </source>
</evidence>
<evidence type="ECO:0000313" key="2">
    <source>
        <dbReference type="EMBL" id="CFR72338.1"/>
    </source>
</evidence>
<gene>
    <name evidence="2" type="ORF">ERS007657_01093</name>
    <name evidence="6" type="ORF">ERS007661_00699</name>
    <name evidence="1" type="ORF">ERS007688_01755</name>
    <name evidence="8" type="ORF">ERS007703_02723</name>
    <name evidence="7" type="ORF">ERS007720_01178</name>
    <name evidence="10" type="ORF">ERS007739_00183</name>
    <name evidence="9" type="ORF">ERS007741_02749</name>
    <name evidence="5" type="ORF">ERS027646_04533</name>
    <name evidence="4" type="ORF">ERS027659_02166</name>
    <name evidence="3" type="ORF">ERS027661_00940</name>
</gene>
<evidence type="ECO:0000313" key="12">
    <source>
        <dbReference type="Proteomes" id="UP000039021"/>
    </source>
</evidence>
<evidence type="ECO:0000313" key="6">
    <source>
        <dbReference type="EMBL" id="CNU45471.1"/>
    </source>
</evidence>
<dbReference type="EMBL" id="CQQC01000151">
    <property type="protein sequence ID" value="CNU45471.1"/>
    <property type="molecule type" value="Genomic_DNA"/>
</dbReference>
<reference evidence="11 12" key="3">
    <citation type="submission" date="2015-03" db="EMBL/GenBank/DDBJ databases">
        <authorList>
            <consortium name="Pathogen Informatics"/>
        </authorList>
    </citation>
    <scope>NUCLEOTIDE SEQUENCE [LARGE SCALE GENOMIC DNA]</scope>
    <source>
        <strain evidence="5 18">Bir 172</strain>
        <strain evidence="4 20">Bir 185</strain>
        <strain evidence="3 19">Bir 187</strain>
        <strain evidence="2 15">C09601061</strain>
        <strain evidence="6 13">D00501624</strain>
        <strain evidence="1 16">H09601792</strain>
        <strain evidence="11">K00500041</strain>
        <strain evidence="7 14">M09401471</strain>
        <strain evidence="12">N09902308</strain>
        <strain evidence="9 17">P00601463</strain>
    </source>
</reference>
<reference evidence="8" key="2">
    <citation type="submission" date="2015-03" db="EMBL/GenBank/DDBJ databases">
        <authorList>
            <person name="Murphy D."/>
        </authorList>
    </citation>
    <scope>NUCLEOTIDE SEQUENCE [LARGE SCALE GENOMIC DNA]</scope>
    <source>
        <strain evidence="8">K00500041</strain>
    </source>
</reference>
<dbReference type="EMBL" id="CNFU01000138">
    <property type="protein sequence ID" value="CKR28388.1"/>
    <property type="molecule type" value="Genomic_DNA"/>
</dbReference>
<name>A0A0T9EZ30_MYCTX</name>
<evidence type="ECO:0000313" key="18">
    <source>
        <dbReference type="Proteomes" id="UP000048948"/>
    </source>
</evidence>
<evidence type="ECO:0000313" key="8">
    <source>
        <dbReference type="EMBL" id="COW08641.1"/>
    </source>
</evidence>
<evidence type="ECO:0000313" key="20">
    <source>
        <dbReference type="Proteomes" id="UP000050164"/>
    </source>
</evidence>
<evidence type="ECO:0000313" key="4">
    <source>
        <dbReference type="EMBL" id="CKR77779.1"/>
    </source>
</evidence>
<dbReference type="EMBL" id="CNGE01001439">
    <property type="protein sequence ID" value="CKU14996.1"/>
    <property type="molecule type" value="Genomic_DNA"/>
</dbReference>
<evidence type="ECO:0000313" key="17">
    <source>
        <dbReference type="Proteomes" id="UP000048600"/>
    </source>
</evidence>
<dbReference type="AlphaFoldDB" id="A0A0T9EZ30"/>
<protein>
    <submittedName>
        <fullName evidence="8">Uncharacterized protein</fullName>
    </submittedName>
</protein>
<dbReference type="EMBL" id="CSAE01000316">
    <property type="protein sequence ID" value="COW08641.1"/>
    <property type="molecule type" value="Genomic_DNA"/>
</dbReference>
<dbReference type="Proteomes" id="UP000048600">
    <property type="component" value="Unassembled WGS sequence"/>
</dbReference>
<sequence>MMGIVKLSTTRSVKLPVIGMSIGILTSKCAGISGIVSA</sequence>
<dbReference type="Proteomes" id="UP000046680">
    <property type="component" value="Unassembled WGS sequence"/>
</dbReference>
<evidence type="ECO:0000313" key="15">
    <source>
        <dbReference type="Proteomes" id="UP000046680"/>
    </source>
</evidence>
<dbReference type="EMBL" id="CHKL01000345">
    <property type="protein sequence ID" value="COW58296.1"/>
    <property type="molecule type" value="Genomic_DNA"/>
</dbReference>
<evidence type="ECO:0000313" key="11">
    <source>
        <dbReference type="Proteomes" id="UP000038802"/>
    </source>
</evidence>
<dbReference type="Proteomes" id="UP000046947">
    <property type="component" value="Unassembled WGS sequence"/>
</dbReference>
<dbReference type="Proteomes" id="UP000038802">
    <property type="component" value="Unassembled WGS sequence"/>
</dbReference>
<dbReference type="EMBL" id="CGCX01000305">
    <property type="protein sequence ID" value="CFR72338.1"/>
    <property type="molecule type" value="Genomic_DNA"/>
</dbReference>
<evidence type="ECO:0000313" key="1">
    <source>
        <dbReference type="EMBL" id="CFE50609.1"/>
    </source>
</evidence>
<evidence type="ECO:0000313" key="7">
    <source>
        <dbReference type="EMBL" id="COV91069.1"/>
    </source>
</evidence>
<evidence type="ECO:0000313" key="16">
    <source>
        <dbReference type="Proteomes" id="UP000046947"/>
    </source>
</evidence>